<keyword evidence="1" id="KW-0472">Membrane</keyword>
<protein>
    <submittedName>
        <fullName evidence="2">Uncharacterized protein</fullName>
    </submittedName>
</protein>
<feature type="transmembrane region" description="Helical" evidence="1">
    <location>
        <begin position="17"/>
        <end position="36"/>
    </location>
</feature>
<dbReference type="AlphaFoldDB" id="A0A9D4M360"/>
<gene>
    <name evidence="2" type="ORF">DPMN_030728</name>
</gene>
<reference evidence="2" key="1">
    <citation type="journal article" date="2019" name="bioRxiv">
        <title>The Genome of the Zebra Mussel, Dreissena polymorpha: A Resource for Invasive Species Research.</title>
        <authorList>
            <person name="McCartney M.A."/>
            <person name="Auch B."/>
            <person name="Kono T."/>
            <person name="Mallez S."/>
            <person name="Zhang Y."/>
            <person name="Obille A."/>
            <person name="Becker A."/>
            <person name="Abrahante J.E."/>
            <person name="Garbe J."/>
            <person name="Badalamenti J.P."/>
            <person name="Herman A."/>
            <person name="Mangelson H."/>
            <person name="Liachko I."/>
            <person name="Sullivan S."/>
            <person name="Sone E.D."/>
            <person name="Koren S."/>
            <person name="Silverstein K.A.T."/>
            <person name="Beckman K.B."/>
            <person name="Gohl D.M."/>
        </authorList>
    </citation>
    <scope>NUCLEOTIDE SEQUENCE</scope>
    <source>
        <strain evidence="2">Duluth1</strain>
        <tissue evidence="2">Whole animal</tissue>
    </source>
</reference>
<dbReference type="EMBL" id="JAIWYP010000002">
    <property type="protein sequence ID" value="KAH3867596.1"/>
    <property type="molecule type" value="Genomic_DNA"/>
</dbReference>
<proteinExistence type="predicted"/>
<evidence type="ECO:0000256" key="1">
    <source>
        <dbReference type="SAM" id="Phobius"/>
    </source>
</evidence>
<keyword evidence="1" id="KW-1133">Transmembrane helix</keyword>
<evidence type="ECO:0000313" key="2">
    <source>
        <dbReference type="EMBL" id="KAH3867596.1"/>
    </source>
</evidence>
<name>A0A9D4M360_DREPO</name>
<reference evidence="2" key="2">
    <citation type="submission" date="2020-11" db="EMBL/GenBank/DDBJ databases">
        <authorList>
            <person name="McCartney M.A."/>
            <person name="Auch B."/>
            <person name="Kono T."/>
            <person name="Mallez S."/>
            <person name="Becker A."/>
            <person name="Gohl D.M."/>
            <person name="Silverstein K.A.T."/>
            <person name="Koren S."/>
            <person name="Bechman K.B."/>
            <person name="Herman A."/>
            <person name="Abrahante J.E."/>
            <person name="Garbe J."/>
        </authorList>
    </citation>
    <scope>NUCLEOTIDE SEQUENCE</scope>
    <source>
        <strain evidence="2">Duluth1</strain>
        <tissue evidence="2">Whole animal</tissue>
    </source>
</reference>
<accession>A0A9D4M360</accession>
<organism evidence="2 3">
    <name type="scientific">Dreissena polymorpha</name>
    <name type="common">Zebra mussel</name>
    <name type="synonym">Mytilus polymorpha</name>
    <dbReference type="NCBI Taxonomy" id="45954"/>
    <lineage>
        <taxon>Eukaryota</taxon>
        <taxon>Metazoa</taxon>
        <taxon>Spiralia</taxon>
        <taxon>Lophotrochozoa</taxon>
        <taxon>Mollusca</taxon>
        <taxon>Bivalvia</taxon>
        <taxon>Autobranchia</taxon>
        <taxon>Heteroconchia</taxon>
        <taxon>Euheterodonta</taxon>
        <taxon>Imparidentia</taxon>
        <taxon>Neoheterodontei</taxon>
        <taxon>Myida</taxon>
        <taxon>Dreissenoidea</taxon>
        <taxon>Dreissenidae</taxon>
        <taxon>Dreissena</taxon>
    </lineage>
</organism>
<keyword evidence="1" id="KW-0812">Transmembrane</keyword>
<dbReference type="Proteomes" id="UP000828390">
    <property type="component" value="Unassembled WGS sequence"/>
</dbReference>
<keyword evidence="3" id="KW-1185">Reference proteome</keyword>
<comment type="caution">
    <text evidence="2">The sequence shown here is derived from an EMBL/GenBank/DDBJ whole genome shotgun (WGS) entry which is preliminary data.</text>
</comment>
<sequence length="86" mass="9787">MNEINPFKIYHEVGRRLTVTSVVLQLLSMFLWMSVWKASTQDLEVHTGYALSSISQTHCSFPVCAVLNKPTESAIVDDVDTDRKWT</sequence>
<evidence type="ECO:0000313" key="3">
    <source>
        <dbReference type="Proteomes" id="UP000828390"/>
    </source>
</evidence>